<gene>
    <name evidence="2" type="ORF">CU098_010436</name>
</gene>
<evidence type="ECO:0000313" key="2">
    <source>
        <dbReference type="EMBL" id="RCH88686.1"/>
    </source>
</evidence>
<feature type="region of interest" description="Disordered" evidence="1">
    <location>
        <begin position="1"/>
        <end position="21"/>
    </location>
</feature>
<dbReference type="OrthoDB" id="6244550at2759"/>
<dbReference type="InterPro" id="IPR011993">
    <property type="entry name" value="PH-like_dom_sf"/>
</dbReference>
<dbReference type="AlphaFoldDB" id="A0A367JFL8"/>
<organism evidence="2 3">
    <name type="scientific">Rhizopus stolonifer</name>
    <name type="common">Rhizopus nigricans</name>
    <dbReference type="NCBI Taxonomy" id="4846"/>
    <lineage>
        <taxon>Eukaryota</taxon>
        <taxon>Fungi</taxon>
        <taxon>Fungi incertae sedis</taxon>
        <taxon>Mucoromycota</taxon>
        <taxon>Mucoromycotina</taxon>
        <taxon>Mucoromycetes</taxon>
        <taxon>Mucorales</taxon>
        <taxon>Mucorineae</taxon>
        <taxon>Rhizopodaceae</taxon>
        <taxon>Rhizopus</taxon>
    </lineage>
</organism>
<reference evidence="2 3" key="1">
    <citation type="journal article" date="2018" name="G3 (Bethesda)">
        <title>Phylogenetic and Phylogenomic Definition of Rhizopus Species.</title>
        <authorList>
            <person name="Gryganskyi A.P."/>
            <person name="Golan J."/>
            <person name="Dolatabadi S."/>
            <person name="Mondo S."/>
            <person name="Robb S."/>
            <person name="Idnurm A."/>
            <person name="Muszewska A."/>
            <person name="Steczkiewicz K."/>
            <person name="Masonjones S."/>
            <person name="Liao H.L."/>
            <person name="Gajdeczka M.T."/>
            <person name="Anike F."/>
            <person name="Vuek A."/>
            <person name="Anishchenko I.M."/>
            <person name="Voigt K."/>
            <person name="de Hoog G.S."/>
            <person name="Smith M.E."/>
            <person name="Heitman J."/>
            <person name="Vilgalys R."/>
            <person name="Stajich J.E."/>
        </authorList>
    </citation>
    <scope>NUCLEOTIDE SEQUENCE [LARGE SCALE GENOMIC DNA]</scope>
    <source>
        <strain evidence="2 3">LSU 92-RS-03</strain>
    </source>
</reference>
<evidence type="ECO:0000313" key="3">
    <source>
        <dbReference type="Proteomes" id="UP000253551"/>
    </source>
</evidence>
<dbReference type="Gene3D" id="2.30.29.30">
    <property type="entry name" value="Pleckstrin-homology domain (PH domain)/Phosphotyrosine-binding domain (PTB)"/>
    <property type="match status" value="1"/>
</dbReference>
<evidence type="ECO:0000256" key="1">
    <source>
        <dbReference type="SAM" id="MobiDB-lite"/>
    </source>
</evidence>
<dbReference type="EMBL" id="PJQM01003475">
    <property type="protein sequence ID" value="RCH88686.1"/>
    <property type="molecule type" value="Genomic_DNA"/>
</dbReference>
<protein>
    <recommendedName>
        <fullName evidence="4">RanBD1 domain-containing protein</fullName>
    </recommendedName>
</protein>
<keyword evidence="3" id="KW-1185">Reference proteome</keyword>
<dbReference type="STRING" id="4846.A0A367JFL8"/>
<accession>A0A367JFL8</accession>
<dbReference type="Proteomes" id="UP000253551">
    <property type="component" value="Unassembled WGS sequence"/>
</dbReference>
<name>A0A367JFL8_RHIST</name>
<comment type="caution">
    <text evidence="2">The sequence shown here is derived from an EMBL/GenBank/DDBJ whole genome shotgun (WGS) entry which is preliminary data.</text>
</comment>
<proteinExistence type="predicted"/>
<evidence type="ECO:0008006" key="4">
    <source>
        <dbReference type="Google" id="ProtNLM"/>
    </source>
</evidence>
<sequence>KAHQESTVCPKEEEEEEEPEDTVHCPQTLKTVVECKAKLFVQTETSKWTTFGGVTIVISQQAPSMRTVIQIENNKTKLVSAVVRSGNVEKISSKRISFLLSDEAQKTSIVYMIHLREEEIGNRIYEQIRHKNAEYGW</sequence>
<feature type="non-terminal residue" evidence="2">
    <location>
        <position position="1"/>
    </location>
</feature>